<dbReference type="GO" id="GO:0016747">
    <property type="term" value="F:acyltransferase activity, transferring groups other than amino-acyl groups"/>
    <property type="evidence" value="ECO:0007669"/>
    <property type="project" value="InterPro"/>
</dbReference>
<protein>
    <recommendedName>
        <fullName evidence="2">Acyltransferase 3 domain-containing protein</fullName>
    </recommendedName>
</protein>
<dbReference type="RefSeq" id="WP_296943668.1">
    <property type="nucleotide sequence ID" value="NZ_LT599032.1"/>
</dbReference>
<organism evidence="3">
    <name type="scientific">uncultured Dysgonomonas sp</name>
    <dbReference type="NCBI Taxonomy" id="206096"/>
    <lineage>
        <taxon>Bacteria</taxon>
        <taxon>Pseudomonadati</taxon>
        <taxon>Bacteroidota</taxon>
        <taxon>Bacteroidia</taxon>
        <taxon>Bacteroidales</taxon>
        <taxon>Dysgonomonadaceae</taxon>
        <taxon>Dysgonomonas</taxon>
        <taxon>environmental samples</taxon>
    </lineage>
</organism>
<feature type="transmembrane region" description="Helical" evidence="1">
    <location>
        <begin position="146"/>
        <end position="165"/>
    </location>
</feature>
<dbReference type="AlphaFoldDB" id="A0A212K228"/>
<gene>
    <name evidence="3" type="ORF">KL86DYS1_31185</name>
</gene>
<proteinExistence type="predicted"/>
<keyword evidence="1" id="KW-1133">Transmembrane helix</keyword>
<sequence>MQVETKKYQYIDSLRGIAILLVILVHVQFIEGITPSISYFSPTAFQFMANGHLGVNLFFVVSAFTLMMSHQKRQYEEHANRNFFIRRFFRIAPMYYLAIVYFTFAYFVGFDFANIDWGDLPKKELILNLLFVNGFFPEYIHHYVPGGWSITVEFTFYAIFPFLFAKLKNINQFVIFTLVTLLISTIANFLLRGTSADINNFLGYYIITQLPVFSLGMLAYQLIADKEAIMKIKLSSLSVLAATILIYCYTSISYDFLYSIVFFLLLIILSRKAYKLFSNKILAAIGKVSFSLYLVHFAMMTVFNMFGCFRWVEEKITDSLSASLCFILGYICLFAVSFIISNITYRLIEVPGQNLGRKLIKKLDQQK</sequence>
<feature type="transmembrane region" description="Helical" evidence="1">
    <location>
        <begin position="12"/>
        <end position="29"/>
    </location>
</feature>
<evidence type="ECO:0000313" key="3">
    <source>
        <dbReference type="EMBL" id="SBW05723.1"/>
    </source>
</evidence>
<dbReference type="Pfam" id="PF01757">
    <property type="entry name" value="Acyl_transf_3"/>
    <property type="match status" value="1"/>
</dbReference>
<evidence type="ECO:0000256" key="1">
    <source>
        <dbReference type="SAM" id="Phobius"/>
    </source>
</evidence>
<dbReference type="PANTHER" id="PTHR23028">
    <property type="entry name" value="ACETYLTRANSFERASE"/>
    <property type="match status" value="1"/>
</dbReference>
<feature type="transmembrane region" description="Helical" evidence="1">
    <location>
        <begin position="202"/>
        <end position="220"/>
    </location>
</feature>
<dbReference type="InterPro" id="IPR002656">
    <property type="entry name" value="Acyl_transf_3_dom"/>
</dbReference>
<keyword evidence="1" id="KW-0812">Transmembrane</keyword>
<dbReference type="EMBL" id="FLUM01000003">
    <property type="protein sequence ID" value="SBW05723.1"/>
    <property type="molecule type" value="Genomic_DNA"/>
</dbReference>
<feature type="transmembrane region" description="Helical" evidence="1">
    <location>
        <begin position="88"/>
        <end position="108"/>
    </location>
</feature>
<reference evidence="3" key="1">
    <citation type="submission" date="2016-04" db="EMBL/GenBank/DDBJ databases">
        <authorList>
            <person name="Evans L.H."/>
            <person name="Alamgir A."/>
            <person name="Owens N."/>
            <person name="Weber N.D."/>
            <person name="Virtaneva K."/>
            <person name="Barbian K."/>
            <person name="Babar A."/>
            <person name="Rosenke K."/>
        </authorList>
    </citation>
    <scope>NUCLEOTIDE SEQUENCE</scope>
    <source>
        <strain evidence="3">86-1</strain>
    </source>
</reference>
<evidence type="ECO:0000259" key="2">
    <source>
        <dbReference type="Pfam" id="PF01757"/>
    </source>
</evidence>
<feature type="domain" description="Acyltransferase 3" evidence="2">
    <location>
        <begin position="9"/>
        <end position="341"/>
    </location>
</feature>
<feature type="transmembrane region" description="Helical" evidence="1">
    <location>
        <begin position="326"/>
        <end position="348"/>
    </location>
</feature>
<feature type="transmembrane region" description="Helical" evidence="1">
    <location>
        <begin position="172"/>
        <end position="190"/>
    </location>
</feature>
<accession>A0A212K228</accession>
<dbReference type="InterPro" id="IPR050879">
    <property type="entry name" value="Acyltransferase_3"/>
</dbReference>
<feature type="transmembrane region" description="Helical" evidence="1">
    <location>
        <begin position="49"/>
        <end position="67"/>
    </location>
</feature>
<feature type="transmembrane region" description="Helical" evidence="1">
    <location>
        <begin position="256"/>
        <end position="274"/>
    </location>
</feature>
<keyword evidence="1" id="KW-0472">Membrane</keyword>
<feature type="transmembrane region" description="Helical" evidence="1">
    <location>
        <begin position="281"/>
        <end position="306"/>
    </location>
</feature>
<name>A0A212K228_9BACT</name>